<accession>A0AAU9JNC8</accession>
<proteinExistence type="predicted"/>
<gene>
    <name evidence="1" type="ORF">BSTOLATCC_MIC41888</name>
</gene>
<protein>
    <submittedName>
        <fullName evidence="1">Uncharacterized protein</fullName>
    </submittedName>
</protein>
<evidence type="ECO:0000313" key="1">
    <source>
        <dbReference type="EMBL" id="CAG9326614.1"/>
    </source>
</evidence>
<dbReference type="AlphaFoldDB" id="A0AAU9JNC8"/>
<dbReference type="EMBL" id="CAJZBQ010000041">
    <property type="protein sequence ID" value="CAG9326614.1"/>
    <property type="molecule type" value="Genomic_DNA"/>
</dbReference>
<keyword evidence="2" id="KW-1185">Reference proteome</keyword>
<organism evidence="1 2">
    <name type="scientific">Blepharisma stoltei</name>
    <dbReference type="NCBI Taxonomy" id="1481888"/>
    <lineage>
        <taxon>Eukaryota</taxon>
        <taxon>Sar</taxon>
        <taxon>Alveolata</taxon>
        <taxon>Ciliophora</taxon>
        <taxon>Postciliodesmatophora</taxon>
        <taxon>Heterotrichea</taxon>
        <taxon>Heterotrichida</taxon>
        <taxon>Blepharismidae</taxon>
        <taxon>Blepharisma</taxon>
    </lineage>
</organism>
<comment type="caution">
    <text evidence="1">The sequence shown here is derived from an EMBL/GenBank/DDBJ whole genome shotgun (WGS) entry which is preliminary data.</text>
</comment>
<dbReference type="Proteomes" id="UP001162131">
    <property type="component" value="Unassembled WGS sequence"/>
</dbReference>
<reference evidence="1" key="1">
    <citation type="submission" date="2021-09" db="EMBL/GenBank/DDBJ databases">
        <authorList>
            <consortium name="AG Swart"/>
            <person name="Singh M."/>
            <person name="Singh A."/>
            <person name="Seah K."/>
            <person name="Emmerich C."/>
        </authorList>
    </citation>
    <scope>NUCLEOTIDE SEQUENCE</scope>
    <source>
        <strain evidence="1">ATCC30299</strain>
    </source>
</reference>
<evidence type="ECO:0000313" key="2">
    <source>
        <dbReference type="Proteomes" id="UP001162131"/>
    </source>
</evidence>
<name>A0AAU9JNC8_9CILI</name>
<sequence length="83" mass="9879">MLAYTIRRGIYKPKIQFRRNKKPTFRTADVEKAPIPTEPYQRPRYLSFKGLLEKDEIEMVNQGGFEPTVNWKKVKAIKYSKED</sequence>